<feature type="region of interest" description="Disordered" evidence="1">
    <location>
        <begin position="405"/>
        <end position="459"/>
    </location>
</feature>
<feature type="compositionally biased region" description="Low complexity" evidence="1">
    <location>
        <begin position="407"/>
        <end position="438"/>
    </location>
</feature>
<keyword evidence="3" id="KW-0966">Cell projection</keyword>
<accession>A0A6I6HML0</accession>
<dbReference type="InterPro" id="IPR038610">
    <property type="entry name" value="FliK-like_C_sf"/>
</dbReference>
<evidence type="ECO:0000259" key="2">
    <source>
        <dbReference type="Pfam" id="PF02120"/>
    </source>
</evidence>
<feature type="domain" description="Flagellar hook-length control protein-like C-terminal" evidence="2">
    <location>
        <begin position="320"/>
        <end position="397"/>
    </location>
</feature>
<feature type="compositionally biased region" description="Polar residues" evidence="1">
    <location>
        <begin position="48"/>
        <end position="58"/>
    </location>
</feature>
<keyword evidence="3" id="KW-0969">Cilium</keyword>
<gene>
    <name evidence="3" type="ORF">GOQ09_21265</name>
</gene>
<dbReference type="PANTHER" id="PTHR37533">
    <property type="entry name" value="FLAGELLAR HOOK-LENGTH CONTROL PROTEIN"/>
    <property type="match status" value="1"/>
</dbReference>
<evidence type="ECO:0000313" key="4">
    <source>
        <dbReference type="Proteomes" id="UP000425817"/>
    </source>
</evidence>
<dbReference type="EMBL" id="CP046622">
    <property type="protein sequence ID" value="QGW83952.1"/>
    <property type="molecule type" value="Genomic_DNA"/>
</dbReference>
<organism evidence="3 4">
    <name type="scientific">Variovorax paradoxus</name>
    <dbReference type="NCBI Taxonomy" id="34073"/>
    <lineage>
        <taxon>Bacteria</taxon>
        <taxon>Pseudomonadati</taxon>
        <taxon>Pseudomonadota</taxon>
        <taxon>Betaproteobacteria</taxon>
        <taxon>Burkholderiales</taxon>
        <taxon>Comamonadaceae</taxon>
        <taxon>Variovorax</taxon>
    </lineage>
</organism>
<feature type="compositionally biased region" description="Low complexity" evidence="1">
    <location>
        <begin position="1"/>
        <end position="27"/>
    </location>
</feature>
<feature type="region of interest" description="Disordered" evidence="1">
    <location>
        <begin position="1"/>
        <end position="80"/>
    </location>
</feature>
<protein>
    <submittedName>
        <fullName evidence="3">Flagellar hook-length control protein FliK</fullName>
    </submittedName>
</protein>
<evidence type="ECO:0000256" key="1">
    <source>
        <dbReference type="SAM" id="MobiDB-lite"/>
    </source>
</evidence>
<dbReference type="Gene3D" id="3.30.750.140">
    <property type="match status" value="1"/>
</dbReference>
<proteinExistence type="predicted"/>
<sequence>MPTFIAPSFAPNAAGASASSTASGPRGRNAEEADGRSFNAVLTRSRGAGQSQQAQEDSASPALEGKARQKPSRAGDRKDDLTIELPVAFFAPTMTPLASSPAAASALPGGATVAANLPEGAQSLSTAEAAVAALPADAAAAALPGDATDAEGIEGETPATAALPRDAQALASEIAQPKNKGRAETVTVPPVDQLPTSPALPAADAAAAAGIVPVAATAPSGDATAATVTAIASEAAKAAAASPAADEALSASAAAMLAADKPDLGAATGNSADPFTLPQGMTFATAAADRANLPANASQAPVLNVAPPVGSDEWGPALGHQMLRMNAAGAQVAELNLNPAGLGPLKVTLSMGDNQAQAMFVSAHESVRKAVEAALPQLRASLAEQGISLGQASVGAEAHRFAGQGGAFDQQAQQQQGSARQPQYPAPGRADAAALAEPLHGSLPPAAPRTSGAGVDTFA</sequence>
<dbReference type="PANTHER" id="PTHR37533:SF2">
    <property type="entry name" value="FLAGELLAR HOOK-LENGTH CONTROL PROTEIN"/>
    <property type="match status" value="1"/>
</dbReference>
<name>A0A6I6HML0_VARPD</name>
<dbReference type="CDD" id="cd17470">
    <property type="entry name" value="T3SS_Flik_C"/>
    <property type="match status" value="1"/>
</dbReference>
<dbReference type="Proteomes" id="UP000425817">
    <property type="component" value="Chromosome"/>
</dbReference>
<dbReference type="AlphaFoldDB" id="A0A6I6HML0"/>
<evidence type="ECO:0000313" key="3">
    <source>
        <dbReference type="EMBL" id="QGW83952.1"/>
    </source>
</evidence>
<dbReference type="RefSeq" id="WP_157615474.1">
    <property type="nucleotide sequence ID" value="NZ_CP046622.1"/>
</dbReference>
<keyword evidence="3" id="KW-0282">Flagellum</keyword>
<reference evidence="3 4" key="1">
    <citation type="submission" date="2019-12" db="EMBL/GenBank/DDBJ databases">
        <title>Hybrid Genome Assemblies of two High G+C Isolates from Undergraduate Microbiology Courses.</title>
        <authorList>
            <person name="Ne Ville C.J."/>
            <person name="Enright D."/>
            <person name="Hernandez I."/>
            <person name="Dodsworth J."/>
            <person name="Orwin P.M."/>
        </authorList>
    </citation>
    <scope>NUCLEOTIDE SEQUENCE [LARGE SCALE GENOMIC DNA]</scope>
    <source>
        <strain evidence="3 4">CSUSB</strain>
    </source>
</reference>
<dbReference type="InterPro" id="IPR021136">
    <property type="entry name" value="Flagellar_hook_control-like_C"/>
</dbReference>
<dbReference type="InterPro" id="IPR052563">
    <property type="entry name" value="FliK"/>
</dbReference>
<dbReference type="OrthoDB" id="8596319at2"/>
<dbReference type="Pfam" id="PF02120">
    <property type="entry name" value="Flg_hook"/>
    <property type="match status" value="1"/>
</dbReference>